<reference evidence="3 4" key="1">
    <citation type="submission" date="2014-01" db="EMBL/GenBank/DDBJ databases">
        <authorList>
            <person name="Durkin A.S."/>
            <person name="McCorrison J."/>
            <person name="Torralba M."/>
            <person name="Gillis M."/>
            <person name="Haft D.H."/>
            <person name="Methe B."/>
            <person name="Sutton G."/>
            <person name="Nelson K.E."/>
        </authorList>
    </citation>
    <scope>NUCLEOTIDE SEQUENCE [LARGE SCALE GENOMIC DNA]</scope>
    <source>
        <strain evidence="3 4">205/92</strain>
    </source>
</reference>
<dbReference type="InterPro" id="IPR000182">
    <property type="entry name" value="GNAT_dom"/>
</dbReference>
<gene>
    <name evidence="1" type="primary">panZ</name>
    <name evidence="3" type="ORF">HMPREF1563_2447</name>
</gene>
<feature type="binding site" evidence="1">
    <location>
        <begin position="74"/>
        <end position="81"/>
    </location>
    <ligand>
        <name>CoA</name>
        <dbReference type="ChEBI" id="CHEBI:57287"/>
    </ligand>
</feature>
<name>A0AAV3M965_9GAMM</name>
<dbReference type="InterPro" id="IPR040448">
    <property type="entry name" value="PanZ_GNAT"/>
</dbReference>
<keyword evidence="1" id="KW-0566">Pantothenate biosynthesis</keyword>
<dbReference type="GO" id="GO:0031638">
    <property type="term" value="P:zymogen activation"/>
    <property type="evidence" value="ECO:0007669"/>
    <property type="project" value="InterPro"/>
</dbReference>
<dbReference type="Pfam" id="PF12568">
    <property type="entry name" value="PanZ"/>
    <property type="match status" value="1"/>
</dbReference>
<sequence length="138" mass="16243">MRLTIIPLVNPTEQQYIDLSKIWIDQNRSQLIQNLESGVQFYGARFNERLLAAAKVSIHQQQGVIYDFNVREVTRRRGVGLYLLQEICRQLPEIHIWIFNLQGIEPQNKIALEQFLSACGFRPTENDQNWQRHIEPLI</sequence>
<feature type="binding site" evidence="1">
    <location>
        <begin position="68"/>
        <end position="70"/>
    </location>
    <ligand>
        <name>CoA</name>
        <dbReference type="ChEBI" id="CHEBI:57287"/>
    </ligand>
</feature>
<evidence type="ECO:0000313" key="3">
    <source>
        <dbReference type="EMBL" id="EUD12567.1"/>
    </source>
</evidence>
<comment type="subunit">
    <text evidence="1">Interacts with PanD in the presence of CoA.</text>
</comment>
<comment type="caution">
    <text evidence="3">The sequence shown here is derived from an EMBL/GenBank/DDBJ whole genome shotgun (WGS) entry which is preliminary data.</text>
</comment>
<dbReference type="PROSITE" id="PS51186">
    <property type="entry name" value="GNAT"/>
    <property type="match status" value="1"/>
</dbReference>
<organism evidence="3 4">
    <name type="scientific">Providencia alcalifaciens 205/92</name>
    <dbReference type="NCBI Taxonomy" id="1256988"/>
    <lineage>
        <taxon>Bacteria</taxon>
        <taxon>Pseudomonadati</taxon>
        <taxon>Pseudomonadota</taxon>
        <taxon>Gammaproteobacteria</taxon>
        <taxon>Enterobacterales</taxon>
        <taxon>Morganellaceae</taxon>
        <taxon>Providencia</taxon>
    </lineage>
</organism>
<dbReference type="GO" id="GO:0016747">
    <property type="term" value="F:acyltransferase activity, transferring groups other than amino-acyl groups"/>
    <property type="evidence" value="ECO:0007669"/>
    <property type="project" value="InterPro"/>
</dbReference>
<dbReference type="HAMAP" id="MF_02018">
    <property type="entry name" value="PanZ_PanM"/>
    <property type="match status" value="1"/>
</dbReference>
<evidence type="ECO:0000259" key="2">
    <source>
        <dbReference type="PROSITE" id="PS51186"/>
    </source>
</evidence>
<dbReference type="Proteomes" id="UP000022311">
    <property type="component" value="Unassembled WGS sequence"/>
</dbReference>
<dbReference type="RefSeq" id="WP_036959929.1">
    <property type="nucleotide sequence ID" value="NZ_JALD01000010.1"/>
</dbReference>
<protein>
    <recommendedName>
        <fullName evidence="1">PanD regulatory factor</fullName>
    </recommendedName>
</protein>
<dbReference type="AlphaFoldDB" id="A0AAV3M965"/>
<dbReference type="NCBIfam" id="NF033213">
    <property type="entry name" value="matur_PanM"/>
    <property type="match status" value="1"/>
</dbReference>
<dbReference type="InterPro" id="IPR032900">
    <property type="entry name" value="PanZ"/>
</dbReference>
<accession>A0AAV3M965</accession>
<dbReference type="Gene3D" id="3.40.630.30">
    <property type="match status" value="1"/>
</dbReference>
<dbReference type="GO" id="GO:0015940">
    <property type="term" value="P:pantothenate biosynthetic process"/>
    <property type="evidence" value="ECO:0007669"/>
    <property type="project" value="UniProtKB-UniRule"/>
</dbReference>
<feature type="domain" description="N-acetyltransferase" evidence="2">
    <location>
        <begin position="1"/>
        <end position="138"/>
    </location>
</feature>
<evidence type="ECO:0000313" key="4">
    <source>
        <dbReference type="Proteomes" id="UP000022311"/>
    </source>
</evidence>
<comment type="function">
    <text evidence="1">Controls both the activation and catalytic activity of PanD in a coenzyme A (CoA)-dependent fashion.</text>
</comment>
<dbReference type="InterPro" id="IPR016181">
    <property type="entry name" value="Acyl_CoA_acyltransferase"/>
</dbReference>
<evidence type="ECO:0000256" key="1">
    <source>
        <dbReference type="HAMAP-Rule" id="MF_02018"/>
    </source>
</evidence>
<comment type="similarity">
    <text evidence="1">Belongs to the PanZ/PanM family.</text>
</comment>
<proteinExistence type="inferred from homology"/>
<dbReference type="SUPFAM" id="SSF55729">
    <property type="entry name" value="Acyl-CoA N-acyltransferases (Nat)"/>
    <property type="match status" value="1"/>
</dbReference>
<dbReference type="EMBL" id="JALD01000010">
    <property type="protein sequence ID" value="EUD12567.1"/>
    <property type="molecule type" value="Genomic_DNA"/>
</dbReference>